<evidence type="ECO:0000256" key="2">
    <source>
        <dbReference type="ARBA" id="ARBA00023125"/>
    </source>
</evidence>
<proteinExistence type="predicted"/>
<dbReference type="EMBL" id="JAFCJH010000014">
    <property type="protein sequence ID" value="MBR0796913.1"/>
    <property type="molecule type" value="Genomic_DNA"/>
</dbReference>
<feature type="domain" description="HTH araC/xylS-type" evidence="4">
    <location>
        <begin position="141"/>
        <end position="259"/>
    </location>
</feature>
<keyword evidence="1" id="KW-0805">Transcription regulation</keyword>
<reference evidence="6" key="1">
    <citation type="journal article" date="2021" name="ISME J.">
        <title>Evolutionary origin and ecological implication of a unique nif island in free-living Bradyrhizobium lineages.</title>
        <authorList>
            <person name="Tao J."/>
        </authorList>
    </citation>
    <scope>NUCLEOTIDE SEQUENCE [LARGE SCALE GENOMIC DNA]</scope>
    <source>
        <strain evidence="6">SZCCT0434</strain>
    </source>
</reference>
<comment type="caution">
    <text evidence="5">The sequence shown here is derived from an EMBL/GenBank/DDBJ whole genome shotgun (WGS) entry which is preliminary data.</text>
</comment>
<dbReference type="Gene3D" id="1.10.10.60">
    <property type="entry name" value="Homeodomain-like"/>
    <property type="match status" value="1"/>
</dbReference>
<evidence type="ECO:0000259" key="4">
    <source>
        <dbReference type="PROSITE" id="PS01124"/>
    </source>
</evidence>
<sequence length="268" mass="30036">MDIKRTLPGSQLRGVVRAFEERRVELGRAVLAWPVAARPHQILNIHLAEPYRVRIDDGQAKPTPDMSVIGPQTYRRAHVFLSGSIHVFNILFQPTGLNRLVGINMTSLVNQDPAASDVLGRSATVLGDVVRMAPDFDLRVAAVERWIEAKLESRGPDCTIGLASRRMIAVQGRARIERLVARSGFSTSQFQRRFAAQVGMTPKLFARTIRFDRALVAHRDAPDRPWTEIVHELGYFDQAHFIRECHVFAGLPPGRLVGDWENIFFPGG</sequence>
<keyword evidence="6" id="KW-1185">Reference proteome</keyword>
<dbReference type="InterPro" id="IPR050204">
    <property type="entry name" value="AraC_XylS_family_regulators"/>
</dbReference>
<gene>
    <name evidence="5" type="ORF">JQ615_16095</name>
</gene>
<accession>A0ABS5FJF1</accession>
<dbReference type="Pfam" id="PF12833">
    <property type="entry name" value="HTH_18"/>
    <property type="match status" value="1"/>
</dbReference>
<evidence type="ECO:0000313" key="6">
    <source>
        <dbReference type="Proteomes" id="UP001315278"/>
    </source>
</evidence>
<dbReference type="SMART" id="SM00342">
    <property type="entry name" value="HTH_ARAC"/>
    <property type="match status" value="1"/>
</dbReference>
<dbReference type="PANTHER" id="PTHR46796">
    <property type="entry name" value="HTH-TYPE TRANSCRIPTIONAL ACTIVATOR RHAS-RELATED"/>
    <property type="match status" value="1"/>
</dbReference>
<name>A0ABS5FJF1_9BRAD</name>
<protein>
    <submittedName>
        <fullName evidence="5">AraC family transcriptional regulator</fullName>
    </submittedName>
</protein>
<keyword evidence="3" id="KW-0804">Transcription</keyword>
<keyword evidence="2" id="KW-0238">DNA-binding</keyword>
<evidence type="ECO:0000313" key="5">
    <source>
        <dbReference type="EMBL" id="MBR0796913.1"/>
    </source>
</evidence>
<dbReference type="PROSITE" id="PS01124">
    <property type="entry name" value="HTH_ARAC_FAMILY_2"/>
    <property type="match status" value="1"/>
</dbReference>
<dbReference type="InterPro" id="IPR018060">
    <property type="entry name" value="HTH_AraC"/>
</dbReference>
<evidence type="ECO:0000256" key="3">
    <source>
        <dbReference type="ARBA" id="ARBA00023163"/>
    </source>
</evidence>
<organism evidence="5 6">
    <name type="scientific">Bradyrhizobium jicamae</name>
    <dbReference type="NCBI Taxonomy" id="280332"/>
    <lineage>
        <taxon>Bacteria</taxon>
        <taxon>Pseudomonadati</taxon>
        <taxon>Pseudomonadota</taxon>
        <taxon>Alphaproteobacteria</taxon>
        <taxon>Hyphomicrobiales</taxon>
        <taxon>Nitrobacteraceae</taxon>
        <taxon>Bradyrhizobium</taxon>
    </lineage>
</organism>
<dbReference type="Proteomes" id="UP001315278">
    <property type="component" value="Unassembled WGS sequence"/>
</dbReference>
<dbReference type="RefSeq" id="WP_212493070.1">
    <property type="nucleotide sequence ID" value="NZ_JAFCJH010000014.1"/>
</dbReference>
<evidence type="ECO:0000256" key="1">
    <source>
        <dbReference type="ARBA" id="ARBA00023015"/>
    </source>
</evidence>